<evidence type="ECO:0000313" key="5">
    <source>
        <dbReference type="Proteomes" id="UP000515450"/>
    </source>
</evidence>
<proteinExistence type="predicted"/>
<dbReference type="EMBL" id="CP058555">
    <property type="protein sequence ID" value="QMV67927.1"/>
    <property type="molecule type" value="Genomic_DNA"/>
</dbReference>
<reference evidence="2 5" key="1">
    <citation type="journal article" date="2020" name="G3 (Bethesda)">
        <title>CeMbio - The Caenorhabditis elegans Microbiome Resource.</title>
        <authorList>
            <person name="Dirksen P."/>
            <person name="Assie A."/>
            <person name="Zimmermann J."/>
            <person name="Zhang F."/>
            <person name="Tietje A.M."/>
            <person name="Marsh S.A."/>
            <person name="Felix M.A."/>
            <person name="Shapira M."/>
            <person name="Kaleta C."/>
            <person name="Schulenburg H."/>
            <person name="Samuel B."/>
        </authorList>
    </citation>
    <scope>NUCLEOTIDE SEQUENCE [LARGE SCALE GENOMIC DNA]</scope>
    <source>
        <strain evidence="2 5">BIGb0170</strain>
    </source>
</reference>
<dbReference type="InterPro" id="IPR036397">
    <property type="entry name" value="RNaseH_sf"/>
</dbReference>
<sequence length="294" mass="33993">MGVGPLCKLFGKSRQAYYDHIWHLHDHTDQENLAVDMVRLVRRELPGLGGHKLYKCLYTPFRSNGINIGRDKLYKVLKKHRLLIDRKKKRTPGTTNSNHSYLKYPNLIKELAPTRSNELWVSDITYISVGYDFNYLSLITDAYSRKIMGYCLHPQLTAQGAIKALQMALKEKPVPNTLIHHSDRGVQYCSFDYILRLKKAGVKISMTENGEAYENPIAERINGILKTEFKLKRVFSSRSEALLEVTKSIESYNHLRPHMSCDFLTPAVAHVTDVPLIKRWKNCRKKYKSLQKNN</sequence>
<accession>A0A7G5DWT2</accession>
<dbReference type="SUPFAM" id="SSF53098">
    <property type="entry name" value="Ribonuclease H-like"/>
    <property type="match status" value="1"/>
</dbReference>
<dbReference type="EMBL" id="CP058555">
    <property type="protein sequence ID" value="QMV67138.1"/>
    <property type="molecule type" value="Genomic_DNA"/>
</dbReference>
<evidence type="ECO:0000313" key="3">
    <source>
        <dbReference type="EMBL" id="QMV67138.1"/>
    </source>
</evidence>
<feature type="domain" description="Integrase catalytic" evidence="1">
    <location>
        <begin position="109"/>
        <end position="274"/>
    </location>
</feature>
<dbReference type="GO" id="GO:0003676">
    <property type="term" value="F:nucleic acid binding"/>
    <property type="evidence" value="ECO:0007669"/>
    <property type="project" value="InterPro"/>
</dbReference>
<dbReference type="Gene3D" id="3.30.420.10">
    <property type="entry name" value="Ribonuclease H-like superfamily/Ribonuclease H"/>
    <property type="match status" value="1"/>
</dbReference>
<evidence type="ECO:0000259" key="1">
    <source>
        <dbReference type="PROSITE" id="PS50994"/>
    </source>
</evidence>
<dbReference type="InterPro" id="IPR012337">
    <property type="entry name" value="RNaseH-like_sf"/>
</dbReference>
<gene>
    <name evidence="2" type="ORF">HS960_00375</name>
    <name evidence="3" type="ORF">HS960_05475</name>
    <name evidence="4" type="ORF">HS960_09780</name>
</gene>
<dbReference type="InterPro" id="IPR048020">
    <property type="entry name" value="Transpos_IS3"/>
</dbReference>
<dbReference type="Proteomes" id="UP000515450">
    <property type="component" value="Chromosome"/>
</dbReference>
<dbReference type="RefSeq" id="WP_182330953.1">
    <property type="nucleotide sequence ID" value="NZ_CP058555.1"/>
</dbReference>
<dbReference type="PANTHER" id="PTHR46889:SF5">
    <property type="entry name" value="INTEGRASE PROTEIN"/>
    <property type="match status" value="1"/>
</dbReference>
<evidence type="ECO:0000313" key="4">
    <source>
        <dbReference type="EMBL" id="QMV67927.1"/>
    </source>
</evidence>
<dbReference type="InterPro" id="IPR050900">
    <property type="entry name" value="Transposase_IS3/IS150/IS904"/>
</dbReference>
<evidence type="ECO:0000313" key="2">
    <source>
        <dbReference type="EMBL" id="QMV66207.1"/>
    </source>
</evidence>
<dbReference type="InterPro" id="IPR001584">
    <property type="entry name" value="Integrase_cat-core"/>
</dbReference>
<dbReference type="AlphaFoldDB" id="A0A7G5DWT2"/>
<dbReference type="PROSITE" id="PS50994">
    <property type="entry name" value="INTEGRASE"/>
    <property type="match status" value="1"/>
</dbReference>
<protein>
    <submittedName>
        <fullName evidence="2">IS3 family transposase</fullName>
    </submittedName>
</protein>
<dbReference type="GO" id="GO:0015074">
    <property type="term" value="P:DNA integration"/>
    <property type="evidence" value="ECO:0007669"/>
    <property type="project" value="InterPro"/>
</dbReference>
<dbReference type="EMBL" id="CP058555">
    <property type="protein sequence ID" value="QMV66207.1"/>
    <property type="molecule type" value="Genomic_DNA"/>
</dbReference>
<organism evidence="2 5">
    <name type="scientific">Sphingobacterium paramultivorum</name>
    <dbReference type="NCBI Taxonomy" id="2886510"/>
    <lineage>
        <taxon>Bacteria</taxon>
        <taxon>Pseudomonadati</taxon>
        <taxon>Bacteroidota</taxon>
        <taxon>Sphingobacteriia</taxon>
        <taxon>Sphingobacteriales</taxon>
        <taxon>Sphingobacteriaceae</taxon>
        <taxon>Sphingobacterium</taxon>
    </lineage>
</organism>
<dbReference type="PANTHER" id="PTHR46889">
    <property type="entry name" value="TRANSPOSASE INSF FOR INSERTION SEQUENCE IS3B-RELATED"/>
    <property type="match status" value="1"/>
</dbReference>
<name>A0A7G5DWT2_9SPHI</name>
<dbReference type="NCBIfam" id="NF033516">
    <property type="entry name" value="transpos_IS3"/>
    <property type="match status" value="1"/>
</dbReference>
<dbReference type="Pfam" id="PF00665">
    <property type="entry name" value="rve"/>
    <property type="match status" value="1"/>
</dbReference>
<keyword evidence="5" id="KW-1185">Reference proteome</keyword>